<dbReference type="Gene3D" id="3.40.50.970">
    <property type="match status" value="1"/>
</dbReference>
<dbReference type="InterPro" id="IPR011766">
    <property type="entry name" value="TPP_enzyme_TPP-bd"/>
</dbReference>
<dbReference type="InterPro" id="IPR051457">
    <property type="entry name" value="2-oxoacid:Fd_oxidoreductase"/>
</dbReference>
<accession>A0A7C4S180</accession>
<protein>
    <recommendedName>
        <fullName evidence="2">Thiamine pyrophosphate enzyme TPP-binding domain-containing protein</fullName>
    </recommendedName>
</protein>
<gene>
    <name evidence="3" type="ORF">ENT60_01805</name>
</gene>
<dbReference type="Pfam" id="PF02775">
    <property type="entry name" value="TPP_enzyme_C"/>
    <property type="match status" value="1"/>
</dbReference>
<dbReference type="GO" id="GO:0016625">
    <property type="term" value="F:oxidoreductase activity, acting on the aldehyde or oxo group of donors, iron-sulfur protein as acceptor"/>
    <property type="evidence" value="ECO:0007669"/>
    <property type="project" value="UniProtKB-ARBA"/>
</dbReference>
<comment type="caution">
    <text evidence="3">The sequence shown here is derived from an EMBL/GenBank/DDBJ whole genome shotgun (WGS) entry which is preliminary data.</text>
</comment>
<proteinExistence type="predicted"/>
<dbReference type="SUPFAM" id="SSF52518">
    <property type="entry name" value="Thiamin diphosphate-binding fold (THDP-binding)"/>
    <property type="match status" value="1"/>
</dbReference>
<dbReference type="CDD" id="cd03375">
    <property type="entry name" value="TPP_OGFOR"/>
    <property type="match status" value="1"/>
</dbReference>
<dbReference type="GO" id="GO:0030976">
    <property type="term" value="F:thiamine pyrophosphate binding"/>
    <property type="evidence" value="ECO:0007669"/>
    <property type="project" value="InterPro"/>
</dbReference>
<dbReference type="PANTHER" id="PTHR48084:SF1">
    <property type="entry name" value="2-OXOGLUTARATE SYNTHASE SUBUNIT KORB"/>
    <property type="match status" value="1"/>
</dbReference>
<evidence type="ECO:0000259" key="2">
    <source>
        <dbReference type="Pfam" id="PF02775"/>
    </source>
</evidence>
<evidence type="ECO:0000256" key="1">
    <source>
        <dbReference type="ARBA" id="ARBA00023002"/>
    </source>
</evidence>
<reference evidence="3" key="1">
    <citation type="journal article" date="2020" name="mSystems">
        <title>Genome- and Community-Level Interaction Insights into Carbon Utilization and Element Cycling Functions of Hydrothermarchaeota in Hydrothermal Sediment.</title>
        <authorList>
            <person name="Zhou Z."/>
            <person name="Liu Y."/>
            <person name="Xu W."/>
            <person name="Pan J."/>
            <person name="Luo Z.H."/>
            <person name="Li M."/>
        </authorList>
    </citation>
    <scope>NUCLEOTIDE SEQUENCE [LARGE SCALE GENOMIC DNA]</scope>
    <source>
        <strain evidence="3">SpSt-594</strain>
    </source>
</reference>
<dbReference type="InterPro" id="IPR029061">
    <property type="entry name" value="THDP-binding"/>
</dbReference>
<dbReference type="PANTHER" id="PTHR48084">
    <property type="entry name" value="2-OXOGLUTARATE OXIDOREDUCTASE SUBUNIT KORB-RELATED"/>
    <property type="match status" value="1"/>
</dbReference>
<feature type="domain" description="Thiamine pyrophosphate enzyme TPP-binding" evidence="2">
    <location>
        <begin position="59"/>
        <end position="199"/>
    </location>
</feature>
<dbReference type="EMBL" id="DSZH01000081">
    <property type="protein sequence ID" value="HGU47282.1"/>
    <property type="molecule type" value="Genomic_DNA"/>
</dbReference>
<evidence type="ECO:0000313" key="3">
    <source>
        <dbReference type="EMBL" id="HGU47282.1"/>
    </source>
</evidence>
<name>A0A7C4S180_UNCW3</name>
<dbReference type="GO" id="GO:0045333">
    <property type="term" value="P:cellular respiration"/>
    <property type="evidence" value="ECO:0007669"/>
    <property type="project" value="UniProtKB-ARBA"/>
</dbReference>
<organism evidence="3">
    <name type="scientific">candidate division WOR-3 bacterium</name>
    <dbReference type="NCBI Taxonomy" id="2052148"/>
    <lineage>
        <taxon>Bacteria</taxon>
        <taxon>Bacteria division WOR-3</taxon>
    </lineage>
</organism>
<dbReference type="AlphaFoldDB" id="A0A7C4S180"/>
<sequence>MSEKLYKYLREEVFPTPFCPGCGHGILLQTILRAIDELDIDIKKIVFVSGIGCAAWIPSPHFKADTLHTLHGRPLAFATGIRITRPDLEIMVISGDGDLGAIGGNHLIHTARRNLKIITICVNNSIYGMTGGQVSPTTPKDIITETSPFGNPEEPFDLCALVKSCGAEFVCRYTVFHTKPLKKSIQKAFQINGFSFIDVISPCVTHYGRRNKMPTLYDFYQFIIKNIISYEKAKSLNKEELKNKIIIGEYV</sequence>
<keyword evidence="1" id="KW-0560">Oxidoreductase</keyword>